<dbReference type="InterPro" id="IPR000357">
    <property type="entry name" value="HEAT"/>
</dbReference>
<evidence type="ECO:0000313" key="3">
    <source>
        <dbReference type="EMBL" id="ACO69455.1"/>
    </source>
</evidence>
<dbReference type="EMBL" id="CP001575">
    <property type="protein sequence ID" value="ACO69455.1"/>
    <property type="molecule type" value="Genomic_DNA"/>
</dbReference>
<dbReference type="InterPro" id="IPR051023">
    <property type="entry name" value="PP2A_Regulatory_Subunit_A"/>
</dbReference>
<protein>
    <submittedName>
        <fullName evidence="3">Uncharacterized protein</fullName>
    </submittedName>
</protein>
<dbReference type="OMA" id="LWEFIKI"/>
<dbReference type="PANTHER" id="PTHR10648:SF1">
    <property type="entry name" value="SERINE_THREONINE-PROTEIN PHOSPHATASE 4 REGULATORY SUBUNIT 1"/>
    <property type="match status" value="1"/>
</dbReference>
<dbReference type="GO" id="GO:0019888">
    <property type="term" value="F:protein phosphatase regulator activity"/>
    <property type="evidence" value="ECO:0007669"/>
    <property type="project" value="TreeGrafter"/>
</dbReference>
<keyword evidence="4" id="KW-1185">Reference proteome</keyword>
<dbReference type="InParanoid" id="C1FFY8"/>
<gene>
    <name evidence="3" type="ORF">MICPUN_60675</name>
</gene>
<evidence type="ECO:0000313" key="4">
    <source>
        <dbReference type="Proteomes" id="UP000002009"/>
    </source>
</evidence>
<reference evidence="3 4" key="1">
    <citation type="journal article" date="2009" name="Science">
        <title>Green evolution and dynamic adaptations revealed by genomes of the marine picoeukaryotes Micromonas.</title>
        <authorList>
            <person name="Worden A.Z."/>
            <person name="Lee J.H."/>
            <person name="Mock T."/>
            <person name="Rouze P."/>
            <person name="Simmons M.P."/>
            <person name="Aerts A.L."/>
            <person name="Allen A.E."/>
            <person name="Cuvelier M.L."/>
            <person name="Derelle E."/>
            <person name="Everett M.V."/>
            <person name="Foulon E."/>
            <person name="Grimwood J."/>
            <person name="Gundlach H."/>
            <person name="Henrissat B."/>
            <person name="Napoli C."/>
            <person name="McDonald S.M."/>
            <person name="Parker M.S."/>
            <person name="Rombauts S."/>
            <person name="Salamov A."/>
            <person name="Von Dassow P."/>
            <person name="Badger J.H."/>
            <person name="Coutinho P.M."/>
            <person name="Demir E."/>
            <person name="Dubchak I."/>
            <person name="Gentemann C."/>
            <person name="Eikrem W."/>
            <person name="Gready J.E."/>
            <person name="John U."/>
            <person name="Lanier W."/>
            <person name="Lindquist E.A."/>
            <person name="Lucas S."/>
            <person name="Mayer K.F."/>
            <person name="Moreau H."/>
            <person name="Not F."/>
            <person name="Otillar R."/>
            <person name="Panaud O."/>
            <person name="Pangilinan J."/>
            <person name="Paulsen I."/>
            <person name="Piegu B."/>
            <person name="Poliakov A."/>
            <person name="Robbens S."/>
            <person name="Schmutz J."/>
            <person name="Toulza E."/>
            <person name="Wyss T."/>
            <person name="Zelensky A."/>
            <person name="Zhou K."/>
            <person name="Armbrust E.V."/>
            <person name="Bhattacharya D."/>
            <person name="Goodenough U.W."/>
            <person name="Van de Peer Y."/>
            <person name="Grigoriev I.V."/>
        </authorList>
    </citation>
    <scope>NUCLEOTIDE SEQUENCE [LARGE SCALE GENOMIC DNA]</scope>
    <source>
        <strain evidence="4">RCC299 / NOUM17</strain>
    </source>
</reference>
<dbReference type="GeneID" id="8245541"/>
<evidence type="ECO:0000256" key="2">
    <source>
        <dbReference type="PROSITE-ProRule" id="PRU00103"/>
    </source>
</evidence>
<dbReference type="InterPro" id="IPR011989">
    <property type="entry name" value="ARM-like"/>
</dbReference>
<dbReference type="Pfam" id="PF02985">
    <property type="entry name" value="HEAT"/>
    <property type="match status" value="1"/>
</dbReference>
<evidence type="ECO:0000256" key="1">
    <source>
        <dbReference type="ARBA" id="ARBA00022737"/>
    </source>
</evidence>
<dbReference type="InterPro" id="IPR021133">
    <property type="entry name" value="HEAT_type_2"/>
</dbReference>
<dbReference type="Gene3D" id="1.25.10.10">
    <property type="entry name" value="Leucine-rich Repeat Variant"/>
    <property type="match status" value="2"/>
</dbReference>
<dbReference type="Proteomes" id="UP000002009">
    <property type="component" value="Chromosome 8"/>
</dbReference>
<dbReference type="SUPFAM" id="SSF48371">
    <property type="entry name" value="ARM repeat"/>
    <property type="match status" value="1"/>
</dbReference>
<dbReference type="RefSeq" id="XP_002508197.1">
    <property type="nucleotide sequence ID" value="XM_002508151.1"/>
</dbReference>
<name>C1FFY8_MICCC</name>
<feature type="repeat" description="HEAT" evidence="2">
    <location>
        <begin position="81"/>
        <end position="119"/>
    </location>
</feature>
<dbReference type="KEGG" id="mis:MICPUN_60675"/>
<dbReference type="PANTHER" id="PTHR10648">
    <property type="entry name" value="SERINE/THREONINE-PROTEIN PHOSPHATASE PP2A 65 KDA REGULATORY SUBUNIT"/>
    <property type="match status" value="1"/>
</dbReference>
<dbReference type="OrthoDB" id="496790at2759"/>
<proteinExistence type="predicted"/>
<dbReference type="PROSITE" id="PS50077">
    <property type="entry name" value="HEAT_REPEAT"/>
    <property type="match status" value="2"/>
</dbReference>
<accession>C1FFY8</accession>
<organism evidence="3 4">
    <name type="scientific">Micromonas commoda (strain RCC299 / NOUM17 / CCMP2709)</name>
    <name type="common">Picoplanktonic green alga</name>
    <dbReference type="NCBI Taxonomy" id="296587"/>
    <lineage>
        <taxon>Eukaryota</taxon>
        <taxon>Viridiplantae</taxon>
        <taxon>Chlorophyta</taxon>
        <taxon>Mamiellophyceae</taxon>
        <taxon>Mamiellales</taxon>
        <taxon>Mamiellaceae</taxon>
        <taxon>Micromonas</taxon>
    </lineage>
</organism>
<keyword evidence="1" id="KW-0677">Repeat</keyword>
<dbReference type="STRING" id="296587.C1FFY8"/>
<dbReference type="GO" id="GO:0005737">
    <property type="term" value="C:cytoplasm"/>
    <property type="evidence" value="ECO:0007669"/>
    <property type="project" value="TreeGrafter"/>
</dbReference>
<dbReference type="AlphaFoldDB" id="C1FFY8"/>
<feature type="repeat" description="HEAT" evidence="2">
    <location>
        <begin position="243"/>
        <end position="281"/>
    </location>
</feature>
<dbReference type="InterPro" id="IPR016024">
    <property type="entry name" value="ARM-type_fold"/>
</dbReference>
<dbReference type="eggNOG" id="KOG0211">
    <property type="taxonomic scope" value="Eukaryota"/>
</dbReference>
<sequence>MSYEGVGGGCMDEPELLQFATERYVEAEASAVDLETDGLTDLQLCAQYCRECTVSVQRMFHVRSLGRVCADALRVGAEPFPLDLLEDLAQDDDSEVRQSVAEQLGVLTNAIKISRRKQEDDLALGLLNVAFLLVEDDSDGVVAAAEDATATVATLCTTGEERAFLISRVEELCRCEEEEIRISGSKIAGELAEVLGAETTASTLAPLLTELSKDGALQVREATVRATVRAGETLRGTDAVIQLFDIFSSLANDPVWSVRKACADSLVGLSKSVGQDAFAAFAQELFETLANDVSLQVRTGMLENLGPLIAELGRERTSESLVDHFVSMAESTGGSASGLQLSCAFAMPGVALTLGRERWAEIRGAYDMLAHSVHWKVRRSLACSLHEMARILGSELADADLVPVFQEMLGDTDEVSIGVVNNLAAFMREIPPTVRLDHLHVLARIATPKSDVTIGNWRLRAAMTEQLGDLSKILPASANEEMTIPLALRLLKDPASAVREACIAVIGSVLQNSSDGSSSAWRSGQIGRAMSAIKLMATNQHWADRQAYVRICGAFAGSINDNVLIEELLPLMLMTVDDNVPNVRSELAKSLANLRTKDIFAELPDVSAAAEALRNDPDPDVSRHCVITDRSKHLEFSTGLRATPVK</sequence>